<name>A0A4Y7Q2B9_9AGAM</name>
<accession>A0A4Y7Q2B9</accession>
<dbReference type="Proteomes" id="UP000294933">
    <property type="component" value="Unassembled WGS sequence"/>
</dbReference>
<keyword evidence="2" id="KW-1185">Reference proteome</keyword>
<organism evidence="1 2">
    <name type="scientific">Rickenella mellea</name>
    <dbReference type="NCBI Taxonomy" id="50990"/>
    <lineage>
        <taxon>Eukaryota</taxon>
        <taxon>Fungi</taxon>
        <taxon>Dikarya</taxon>
        <taxon>Basidiomycota</taxon>
        <taxon>Agaricomycotina</taxon>
        <taxon>Agaricomycetes</taxon>
        <taxon>Hymenochaetales</taxon>
        <taxon>Rickenellaceae</taxon>
        <taxon>Rickenella</taxon>
    </lineage>
</organism>
<evidence type="ECO:0000313" key="2">
    <source>
        <dbReference type="Proteomes" id="UP000294933"/>
    </source>
</evidence>
<evidence type="ECO:0000313" key="1">
    <source>
        <dbReference type="EMBL" id="TDL21368.1"/>
    </source>
</evidence>
<proteinExistence type="predicted"/>
<sequence>MAWIRVVSADTFPKVRVAASGVTRNSTLRVEVYSMGKGHCATFAVRTGRDFKKCLIRYGIEIFSVTGVLSTLWHPVVRIHGVSSREPSC</sequence>
<dbReference type="EMBL" id="ML170181">
    <property type="protein sequence ID" value="TDL21368.1"/>
    <property type="molecule type" value="Genomic_DNA"/>
</dbReference>
<dbReference type="AlphaFoldDB" id="A0A4Y7Q2B9"/>
<dbReference type="VEuPathDB" id="FungiDB:BD410DRAFT_302648"/>
<gene>
    <name evidence="1" type="ORF">BD410DRAFT_302648</name>
</gene>
<reference evidence="1 2" key="1">
    <citation type="submission" date="2018-06" db="EMBL/GenBank/DDBJ databases">
        <title>A transcriptomic atlas of mushroom development highlights an independent origin of complex multicellularity.</title>
        <authorList>
            <consortium name="DOE Joint Genome Institute"/>
            <person name="Krizsan K."/>
            <person name="Almasi E."/>
            <person name="Merenyi Z."/>
            <person name="Sahu N."/>
            <person name="Viragh M."/>
            <person name="Koszo T."/>
            <person name="Mondo S."/>
            <person name="Kiss B."/>
            <person name="Balint B."/>
            <person name="Kues U."/>
            <person name="Barry K."/>
            <person name="Hegedus J.C."/>
            <person name="Henrissat B."/>
            <person name="Johnson J."/>
            <person name="Lipzen A."/>
            <person name="Ohm R."/>
            <person name="Nagy I."/>
            <person name="Pangilinan J."/>
            <person name="Yan J."/>
            <person name="Xiong Y."/>
            <person name="Grigoriev I.V."/>
            <person name="Hibbett D.S."/>
            <person name="Nagy L.G."/>
        </authorList>
    </citation>
    <scope>NUCLEOTIDE SEQUENCE [LARGE SCALE GENOMIC DNA]</scope>
    <source>
        <strain evidence="1 2">SZMC22713</strain>
    </source>
</reference>
<protein>
    <submittedName>
        <fullName evidence="1">Uncharacterized protein</fullName>
    </submittedName>
</protein>